<dbReference type="UniPathway" id="UPA00232"/>
<dbReference type="HAMAP" id="MF_02231">
    <property type="entry name" value="UbiT"/>
    <property type="match status" value="1"/>
</dbReference>
<dbReference type="Gene3D" id="3.30.1050.10">
    <property type="entry name" value="SCP2 sterol-binding domain"/>
    <property type="match status" value="1"/>
</dbReference>
<reference evidence="3" key="3">
    <citation type="submission" date="2017-06" db="EMBL/GenBank/DDBJ databases">
        <authorList>
            <person name="Kim H.J."/>
            <person name="Triplett B.A."/>
        </authorList>
    </citation>
    <scope>NUCLEOTIDE SEQUENCE</scope>
    <source>
        <strain evidence="3">HLGZ1</strain>
    </source>
</reference>
<evidence type="ECO:0000313" key="5">
    <source>
        <dbReference type="Proteomes" id="UP000197424"/>
    </source>
</evidence>
<proteinExistence type="inferred from homology"/>
<dbReference type="OMA" id="DAVEWPQ"/>
<reference evidence="5" key="2">
    <citation type="submission" date="2017-06" db="EMBL/GenBank/DDBJ databases">
        <title>Whole genome sequence of Laribacter hongkongensis LHGZ1.</title>
        <authorList>
            <person name="Chen D."/>
            <person name="Wu H."/>
            <person name="Chen J."/>
        </authorList>
    </citation>
    <scope>NUCLEOTIDE SEQUENCE [LARGE SCALE GENOMIC DNA]</scope>
    <source>
        <strain evidence="5">LHGZ1</strain>
    </source>
</reference>
<dbReference type="EMBL" id="JAJAXM010000018">
    <property type="protein sequence ID" value="MCG9026335.1"/>
    <property type="molecule type" value="Genomic_DNA"/>
</dbReference>
<evidence type="ECO:0000313" key="3">
    <source>
        <dbReference type="EMBL" id="ASJ23136.1"/>
    </source>
</evidence>
<dbReference type="InterPro" id="IPR036527">
    <property type="entry name" value="SCP2_sterol-bd_dom_sf"/>
</dbReference>
<dbReference type="Pfam" id="PF02036">
    <property type="entry name" value="SCP2"/>
    <property type="match status" value="1"/>
</dbReference>
<dbReference type="SUPFAM" id="SSF55718">
    <property type="entry name" value="SCP-like"/>
    <property type="match status" value="1"/>
</dbReference>
<organism evidence="3 5">
    <name type="scientific">Laribacter hongkongensis</name>
    <dbReference type="NCBI Taxonomy" id="168471"/>
    <lineage>
        <taxon>Bacteria</taxon>
        <taxon>Pseudomonadati</taxon>
        <taxon>Pseudomonadota</taxon>
        <taxon>Betaproteobacteria</taxon>
        <taxon>Neisseriales</taxon>
        <taxon>Aquaspirillaceae</taxon>
        <taxon>Laribacter</taxon>
    </lineage>
</organism>
<protein>
    <recommendedName>
        <fullName evidence="1">Ubiquinone biosynthesis accessory factor UbiT</fullName>
    </recommendedName>
</protein>
<dbReference type="AlphaFoldDB" id="A0A248LFE5"/>
<sequence>MNIPDFTVPAPLAGLHRMLPKRPPSMALAAALNLAAGRGVLPVDTVALLEGRSFVVEATDAAISACFTVHNGSFSAIDRPETPDLYFGAKACDFARLALREEDPDTLFFSRRLDIEGDTELGLIVKNLLDSIDWSETPFARFMAH</sequence>
<reference evidence="3" key="1">
    <citation type="journal article" date="2017" name="J. Antimicrob. Chemother.">
        <title>Emergence and genomic analysis of MDR Laribacter hongkongensis strain HLGZ1 from Guangzhou, China.</title>
        <authorList>
            <person name="Wu H.K."/>
            <person name="Chen J.H."/>
            <person name="Yang L."/>
            <person name="Li A.R."/>
            <person name="Su D.H."/>
            <person name="Lin Y.P."/>
            <person name="Chen D.Q."/>
        </authorList>
    </citation>
    <scope>NUCLEOTIDE SEQUENCE</scope>
    <source>
        <strain evidence="3">HLGZ1</strain>
    </source>
</reference>
<dbReference type="GeneID" id="75109462"/>
<gene>
    <name evidence="1" type="primary">ubiT</name>
    <name evidence="4" type="ORF">LH440_10585</name>
    <name evidence="3" type="ORF">LHGZ1_0305</name>
</gene>
<evidence type="ECO:0000256" key="1">
    <source>
        <dbReference type="HAMAP-Rule" id="MF_02231"/>
    </source>
</evidence>
<dbReference type="InterPro" id="IPR016830">
    <property type="entry name" value="UbiT"/>
</dbReference>
<evidence type="ECO:0000313" key="6">
    <source>
        <dbReference type="Proteomes" id="UP001200247"/>
    </source>
</evidence>
<keyword evidence="1" id="KW-0831">Ubiquinone biosynthesis</keyword>
<dbReference type="GO" id="GO:0006744">
    <property type="term" value="P:ubiquinone biosynthetic process"/>
    <property type="evidence" value="ECO:0007669"/>
    <property type="project" value="UniProtKB-UniRule"/>
</dbReference>
<dbReference type="RefSeq" id="WP_012695793.1">
    <property type="nucleotide sequence ID" value="NZ_CP022115.1"/>
</dbReference>
<comment type="function">
    <text evidence="1">Required for O(2)-independent ubiquinone (coenzyme Q) biosynthesis. Likely functions as an accessory factor.</text>
</comment>
<feature type="domain" description="SCP2" evidence="2">
    <location>
        <begin position="47"/>
        <end position="130"/>
    </location>
</feature>
<evidence type="ECO:0000259" key="2">
    <source>
        <dbReference type="Pfam" id="PF02036"/>
    </source>
</evidence>
<dbReference type="InterPro" id="IPR003033">
    <property type="entry name" value="SCP2_sterol-bd_dom"/>
</dbReference>
<comment type="pathway">
    <text evidence="1">Cofactor biosynthesis; ubiquinone biosynthesis.</text>
</comment>
<dbReference type="Proteomes" id="UP001200247">
    <property type="component" value="Unassembled WGS sequence"/>
</dbReference>
<accession>A0A248LFE5</accession>
<dbReference type="EMBL" id="CP022115">
    <property type="protein sequence ID" value="ASJ23136.1"/>
    <property type="molecule type" value="Genomic_DNA"/>
</dbReference>
<dbReference type="OrthoDB" id="5292463at2"/>
<dbReference type="Proteomes" id="UP000197424">
    <property type="component" value="Chromosome"/>
</dbReference>
<reference evidence="4 6" key="4">
    <citation type="submission" date="2021-10" db="EMBL/GenBank/DDBJ databases">
        <title>Whole-genome sequencing analysis of Laribacter hongkongensis: virulence gene profiles, carbohydrate-active enzyme prediction, and antimicrobial resistance characterization.</title>
        <authorList>
            <person name="Yuan P."/>
            <person name="Zhan Y."/>
            <person name="Chen D."/>
        </authorList>
    </citation>
    <scope>NUCLEOTIDE SEQUENCE [LARGE SCALE GENOMIC DNA]</scope>
    <source>
        <strain evidence="4 6">W67</strain>
    </source>
</reference>
<comment type="similarity">
    <text evidence="1">Belongs to the UbiT family.</text>
</comment>
<name>A0A248LFE5_9NEIS</name>
<evidence type="ECO:0000313" key="4">
    <source>
        <dbReference type="EMBL" id="MCG9026335.1"/>
    </source>
</evidence>